<dbReference type="STRING" id="144026.SAMN04488568_11621"/>
<organism evidence="11 12">
    <name type="scientific">Maricaulis salignorans</name>
    <dbReference type="NCBI Taxonomy" id="144026"/>
    <lineage>
        <taxon>Bacteria</taxon>
        <taxon>Pseudomonadati</taxon>
        <taxon>Pseudomonadota</taxon>
        <taxon>Alphaproteobacteria</taxon>
        <taxon>Maricaulales</taxon>
        <taxon>Maricaulaceae</taxon>
        <taxon>Maricaulis</taxon>
    </lineage>
</organism>
<keyword evidence="2" id="KW-0813">Transport</keyword>
<evidence type="ECO:0000313" key="11">
    <source>
        <dbReference type="EMBL" id="SDM62273.1"/>
    </source>
</evidence>
<evidence type="ECO:0000256" key="8">
    <source>
        <dbReference type="ARBA" id="ARBA00039168"/>
    </source>
</evidence>
<keyword evidence="6 10" id="KW-0472">Membrane</keyword>
<dbReference type="AlphaFoldDB" id="A0A1G9UR02"/>
<dbReference type="GO" id="GO:1990961">
    <property type="term" value="P:xenobiotic detoxification by transmembrane export across the plasma membrane"/>
    <property type="evidence" value="ECO:0007669"/>
    <property type="project" value="UniProtKB-ARBA"/>
</dbReference>
<evidence type="ECO:0000256" key="9">
    <source>
        <dbReference type="RuleBase" id="RU003942"/>
    </source>
</evidence>
<dbReference type="FunFam" id="1.10.3730.20:FF:000001">
    <property type="entry name" value="Quaternary ammonium compound resistance transporter SugE"/>
    <property type="match status" value="1"/>
</dbReference>
<accession>A0A1G9UR02</accession>
<evidence type="ECO:0000256" key="6">
    <source>
        <dbReference type="ARBA" id="ARBA00023136"/>
    </source>
</evidence>
<dbReference type="PANTHER" id="PTHR30561">
    <property type="entry name" value="SMR FAMILY PROTON-DEPENDENT DRUG EFFLUX TRANSPORTER SUGE"/>
    <property type="match status" value="1"/>
</dbReference>
<dbReference type="GO" id="GO:0005886">
    <property type="term" value="C:plasma membrane"/>
    <property type="evidence" value="ECO:0007669"/>
    <property type="project" value="UniProtKB-SubCell"/>
</dbReference>
<keyword evidence="12" id="KW-1185">Reference proteome</keyword>
<evidence type="ECO:0000256" key="5">
    <source>
        <dbReference type="ARBA" id="ARBA00022989"/>
    </source>
</evidence>
<protein>
    <recommendedName>
        <fullName evidence="8">Guanidinium exporter</fullName>
    </recommendedName>
</protein>
<reference evidence="11 12" key="1">
    <citation type="submission" date="2016-10" db="EMBL/GenBank/DDBJ databases">
        <authorList>
            <person name="de Groot N.N."/>
        </authorList>
    </citation>
    <scope>NUCLEOTIDE SEQUENCE [LARGE SCALE GENOMIC DNA]</scope>
    <source>
        <strain evidence="11 12">DSM 16077</strain>
    </source>
</reference>
<name>A0A1G9UR02_9PROT</name>
<proteinExistence type="inferred from homology"/>
<feature type="transmembrane region" description="Helical" evidence="10">
    <location>
        <begin position="90"/>
        <end position="108"/>
    </location>
</feature>
<keyword evidence="4 9" id="KW-0812">Transmembrane</keyword>
<comment type="similarity">
    <text evidence="7">Belongs to the drug/metabolite transporter (DMT) superfamily. Small multidrug resistance (SMR) (TC 2.A.7.1) family. Gdx/SugE subfamily.</text>
</comment>
<dbReference type="InterPro" id="IPR037185">
    <property type="entry name" value="EmrE-like"/>
</dbReference>
<feature type="transmembrane region" description="Helical" evidence="10">
    <location>
        <begin position="65"/>
        <end position="84"/>
    </location>
</feature>
<keyword evidence="5 10" id="KW-1133">Transmembrane helix</keyword>
<dbReference type="EMBL" id="FNHG01000016">
    <property type="protein sequence ID" value="SDM62273.1"/>
    <property type="molecule type" value="Genomic_DNA"/>
</dbReference>
<evidence type="ECO:0000256" key="10">
    <source>
        <dbReference type="SAM" id="Phobius"/>
    </source>
</evidence>
<gene>
    <name evidence="11" type="ORF">SAMN04488568_11621</name>
</gene>
<dbReference type="InterPro" id="IPR000390">
    <property type="entry name" value="Small_drug/metabolite_transptr"/>
</dbReference>
<dbReference type="SUPFAM" id="SSF103481">
    <property type="entry name" value="Multidrug resistance efflux transporter EmrE"/>
    <property type="match status" value="1"/>
</dbReference>
<evidence type="ECO:0000256" key="2">
    <source>
        <dbReference type="ARBA" id="ARBA00022448"/>
    </source>
</evidence>
<dbReference type="PANTHER" id="PTHR30561:SF0">
    <property type="entry name" value="GUANIDINIUM EXPORTER"/>
    <property type="match status" value="1"/>
</dbReference>
<comment type="subcellular location">
    <subcellularLocation>
        <location evidence="1 9">Cell membrane</location>
        <topology evidence="1 9">Multi-pass membrane protein</topology>
    </subcellularLocation>
</comment>
<dbReference type="Proteomes" id="UP000199759">
    <property type="component" value="Unassembled WGS sequence"/>
</dbReference>
<sequence>MMAFLTGPWSLLVMGGVFEMAWALGFKYVDRQAPLWQHAAVLAALAASMVLLFAAMKHLPAGTAYAVWTGIGTLGVATIGILVFKEPVTIARILFLTLIMVGILGLRLSGDSSH</sequence>
<keyword evidence="3" id="KW-1003">Cell membrane</keyword>
<evidence type="ECO:0000256" key="7">
    <source>
        <dbReference type="ARBA" id="ARBA00038151"/>
    </source>
</evidence>
<dbReference type="GO" id="GO:0022857">
    <property type="term" value="F:transmembrane transporter activity"/>
    <property type="evidence" value="ECO:0007669"/>
    <property type="project" value="InterPro"/>
</dbReference>
<evidence type="ECO:0000256" key="1">
    <source>
        <dbReference type="ARBA" id="ARBA00004651"/>
    </source>
</evidence>
<dbReference type="Pfam" id="PF00893">
    <property type="entry name" value="Multi_Drug_Res"/>
    <property type="match status" value="1"/>
</dbReference>
<dbReference type="InterPro" id="IPR045324">
    <property type="entry name" value="Small_multidrug_res"/>
</dbReference>
<feature type="transmembrane region" description="Helical" evidence="10">
    <location>
        <begin position="35"/>
        <end position="53"/>
    </location>
</feature>
<evidence type="ECO:0000256" key="3">
    <source>
        <dbReference type="ARBA" id="ARBA00022475"/>
    </source>
</evidence>
<dbReference type="Gene3D" id="1.10.3730.20">
    <property type="match status" value="1"/>
</dbReference>
<evidence type="ECO:0000313" key="12">
    <source>
        <dbReference type="Proteomes" id="UP000199759"/>
    </source>
</evidence>
<evidence type="ECO:0000256" key="4">
    <source>
        <dbReference type="ARBA" id="ARBA00022692"/>
    </source>
</evidence>